<accession>A0ABX9USI9</accession>
<reference evidence="1 2" key="1">
    <citation type="submission" date="2018-10" db="EMBL/GenBank/DDBJ databases">
        <title>Pseudomonas songnenensis NEAU-ST5-5(T) genome.</title>
        <authorList>
            <person name="Pengp J."/>
            <person name="Liu Z.-P."/>
        </authorList>
    </citation>
    <scope>NUCLEOTIDE SEQUENCE [LARGE SCALE GENOMIC DNA]</scope>
    <source>
        <strain evidence="1 2">NEAU-ST5-5</strain>
    </source>
</reference>
<sequence length="81" mass="8810">MSVRDETIGDLKEVLAELEGSDLQNSCYCIVVTGNSACHSDSIFGFASDPEDPEAIRRFIGALEQIKAHAIKDLMAEHGNE</sequence>
<dbReference type="Proteomes" id="UP000279228">
    <property type="component" value="Unassembled WGS sequence"/>
</dbReference>
<comment type="caution">
    <text evidence="1">The sequence shown here is derived from an EMBL/GenBank/DDBJ whole genome shotgun (WGS) entry which is preliminary data.</text>
</comment>
<proteinExistence type="predicted"/>
<evidence type="ECO:0000313" key="2">
    <source>
        <dbReference type="Proteomes" id="UP000279228"/>
    </source>
</evidence>
<organism evidence="1 2">
    <name type="scientific">Pseudomonas songnenensis</name>
    <dbReference type="NCBI Taxonomy" id="1176259"/>
    <lineage>
        <taxon>Bacteria</taxon>
        <taxon>Pseudomonadati</taxon>
        <taxon>Pseudomonadota</taxon>
        <taxon>Gammaproteobacteria</taxon>
        <taxon>Pseudomonadales</taxon>
        <taxon>Pseudomonadaceae</taxon>
        <taxon>Pseudomonas</taxon>
    </lineage>
</organism>
<evidence type="ECO:0000313" key="1">
    <source>
        <dbReference type="EMBL" id="RMH95399.1"/>
    </source>
</evidence>
<name>A0ABX9USI9_9PSED</name>
<keyword evidence="2" id="KW-1185">Reference proteome</keyword>
<protein>
    <submittedName>
        <fullName evidence="1">Uncharacterized protein</fullName>
    </submittedName>
</protein>
<gene>
    <name evidence="1" type="ORF">EA798_16530</name>
</gene>
<dbReference type="RefSeq" id="WP_122099630.1">
    <property type="nucleotide sequence ID" value="NZ_JAMOHS010000028.1"/>
</dbReference>
<dbReference type="EMBL" id="RFFN01000006">
    <property type="protein sequence ID" value="RMH95399.1"/>
    <property type="molecule type" value="Genomic_DNA"/>
</dbReference>